<evidence type="ECO:0000256" key="16">
    <source>
        <dbReference type="ARBA" id="ARBA00023209"/>
    </source>
</evidence>
<name>A0ABX3NU67_9BACT</name>
<keyword evidence="9" id="KW-0444">Lipid biosynthesis</keyword>
<evidence type="ECO:0000313" key="20">
    <source>
        <dbReference type="EMBL" id="OQP44412.1"/>
    </source>
</evidence>
<feature type="transmembrane region" description="Helical" evidence="19">
    <location>
        <begin position="77"/>
        <end position="97"/>
    </location>
</feature>
<keyword evidence="21" id="KW-1185">Reference proteome</keyword>
<feature type="transmembrane region" description="Helical" evidence="19">
    <location>
        <begin position="138"/>
        <end position="158"/>
    </location>
</feature>
<reference evidence="20 21" key="1">
    <citation type="submission" date="2016-04" db="EMBL/GenBank/DDBJ databases">
        <authorList>
            <person name="Chen L."/>
            <person name="Zhuang W."/>
            <person name="Wang G."/>
        </authorList>
    </citation>
    <scope>NUCLEOTIDE SEQUENCE [LARGE SCALE GENOMIC DNA]</scope>
    <source>
        <strain evidence="21">GR20</strain>
    </source>
</reference>
<evidence type="ECO:0000256" key="2">
    <source>
        <dbReference type="ARBA" id="ARBA00004651"/>
    </source>
</evidence>
<feature type="transmembrane region" description="Helical" evidence="19">
    <location>
        <begin position="179"/>
        <end position="197"/>
    </location>
</feature>
<evidence type="ECO:0000256" key="5">
    <source>
        <dbReference type="ARBA" id="ARBA00010185"/>
    </source>
</evidence>
<keyword evidence="14" id="KW-0443">Lipid metabolism</keyword>
<comment type="pathway">
    <text evidence="4">Lipid metabolism.</text>
</comment>
<comment type="pathway">
    <text evidence="3 18">Phospholipid metabolism; CDP-diacylglycerol biosynthesis; CDP-diacylglycerol from sn-glycerol 3-phosphate: step 3/3.</text>
</comment>
<dbReference type="EC" id="2.7.7.41" evidence="6 18"/>
<evidence type="ECO:0000256" key="14">
    <source>
        <dbReference type="ARBA" id="ARBA00023098"/>
    </source>
</evidence>
<evidence type="ECO:0000256" key="7">
    <source>
        <dbReference type="ARBA" id="ARBA00019373"/>
    </source>
</evidence>
<dbReference type="EMBL" id="LWBO01000024">
    <property type="protein sequence ID" value="OQP44412.1"/>
    <property type="molecule type" value="Genomic_DNA"/>
</dbReference>
<evidence type="ECO:0000256" key="1">
    <source>
        <dbReference type="ARBA" id="ARBA00001698"/>
    </source>
</evidence>
<feature type="transmembrane region" description="Helical" evidence="19">
    <location>
        <begin position="12"/>
        <end position="42"/>
    </location>
</feature>
<evidence type="ECO:0000256" key="17">
    <source>
        <dbReference type="ARBA" id="ARBA00023264"/>
    </source>
</evidence>
<proteinExistence type="inferred from homology"/>
<keyword evidence="16" id="KW-0594">Phospholipid biosynthesis</keyword>
<keyword evidence="8" id="KW-1003">Cell membrane</keyword>
<keyword evidence="11 18" id="KW-0812">Transmembrane</keyword>
<protein>
    <recommendedName>
        <fullName evidence="7 18">Phosphatidate cytidylyltransferase</fullName>
        <ecNumber evidence="6 18">2.7.7.41</ecNumber>
    </recommendedName>
</protein>
<dbReference type="Pfam" id="PF01148">
    <property type="entry name" value="CTP_transf_1"/>
    <property type="match status" value="1"/>
</dbReference>
<evidence type="ECO:0000256" key="18">
    <source>
        <dbReference type="RuleBase" id="RU003938"/>
    </source>
</evidence>
<organism evidence="20 21">
    <name type="scientific">Niastella koreensis</name>
    <dbReference type="NCBI Taxonomy" id="354356"/>
    <lineage>
        <taxon>Bacteria</taxon>
        <taxon>Pseudomonadati</taxon>
        <taxon>Bacteroidota</taxon>
        <taxon>Chitinophagia</taxon>
        <taxon>Chitinophagales</taxon>
        <taxon>Chitinophagaceae</taxon>
        <taxon>Niastella</taxon>
    </lineage>
</organism>
<keyword evidence="17" id="KW-1208">Phospholipid metabolism</keyword>
<evidence type="ECO:0000256" key="11">
    <source>
        <dbReference type="ARBA" id="ARBA00022692"/>
    </source>
</evidence>
<sequence>MNNLTQRSITGFILVATIITAVKVSVYSFILLTLIINILALMEFYRLFHVGRKLSGALLSLCIVITLTIVINGLCDWKILLINIPVVFSIFVIELYLKAEVPFYHLAFLFLGILCVTIPLCFFICIACWPISSRVYNHEIILGYFFLLWAGDSGAYFIGKLFGRHHLFERISPKKTWEGSLGGMVCAITVAYVNSHLFTKIDITGWVVIAFIIIVIGTYGDLIKSLMKRTLNLKDSGTILPGHGGMLDRFDSLLGSAPFIFSYLVLFRL</sequence>
<keyword evidence="10 18" id="KW-0808">Transferase</keyword>
<evidence type="ECO:0000256" key="15">
    <source>
        <dbReference type="ARBA" id="ARBA00023136"/>
    </source>
</evidence>
<comment type="similarity">
    <text evidence="5 18">Belongs to the CDS family.</text>
</comment>
<gene>
    <name evidence="20" type="ORF">A4D02_34885</name>
</gene>
<dbReference type="PANTHER" id="PTHR46382:SF1">
    <property type="entry name" value="PHOSPHATIDATE CYTIDYLYLTRANSFERASE"/>
    <property type="match status" value="1"/>
</dbReference>
<keyword evidence="13 19" id="KW-1133">Transmembrane helix</keyword>
<evidence type="ECO:0000256" key="12">
    <source>
        <dbReference type="ARBA" id="ARBA00022695"/>
    </source>
</evidence>
<evidence type="ECO:0000256" key="8">
    <source>
        <dbReference type="ARBA" id="ARBA00022475"/>
    </source>
</evidence>
<evidence type="ECO:0000256" key="6">
    <source>
        <dbReference type="ARBA" id="ARBA00012487"/>
    </source>
</evidence>
<evidence type="ECO:0000256" key="10">
    <source>
        <dbReference type="ARBA" id="ARBA00022679"/>
    </source>
</evidence>
<comment type="catalytic activity">
    <reaction evidence="1 18">
        <text>a 1,2-diacyl-sn-glycero-3-phosphate + CTP + H(+) = a CDP-1,2-diacyl-sn-glycerol + diphosphate</text>
        <dbReference type="Rhea" id="RHEA:16229"/>
        <dbReference type="ChEBI" id="CHEBI:15378"/>
        <dbReference type="ChEBI" id="CHEBI:33019"/>
        <dbReference type="ChEBI" id="CHEBI:37563"/>
        <dbReference type="ChEBI" id="CHEBI:58332"/>
        <dbReference type="ChEBI" id="CHEBI:58608"/>
        <dbReference type="EC" id="2.7.7.41"/>
    </reaction>
</comment>
<dbReference type="RefSeq" id="WP_014218560.1">
    <property type="nucleotide sequence ID" value="NZ_LWBO01000024.1"/>
</dbReference>
<evidence type="ECO:0000256" key="19">
    <source>
        <dbReference type="SAM" id="Phobius"/>
    </source>
</evidence>
<evidence type="ECO:0000256" key="9">
    <source>
        <dbReference type="ARBA" id="ARBA00022516"/>
    </source>
</evidence>
<keyword evidence="15 19" id="KW-0472">Membrane</keyword>
<evidence type="ECO:0000313" key="21">
    <source>
        <dbReference type="Proteomes" id="UP000192277"/>
    </source>
</evidence>
<feature type="transmembrane region" description="Helical" evidence="19">
    <location>
        <begin position="54"/>
        <end position="71"/>
    </location>
</feature>
<evidence type="ECO:0000256" key="4">
    <source>
        <dbReference type="ARBA" id="ARBA00005189"/>
    </source>
</evidence>
<keyword evidence="12 18" id="KW-0548">Nucleotidyltransferase</keyword>
<dbReference type="PROSITE" id="PS01315">
    <property type="entry name" value="CDS"/>
    <property type="match status" value="1"/>
</dbReference>
<dbReference type="InterPro" id="IPR000374">
    <property type="entry name" value="PC_trans"/>
</dbReference>
<evidence type="ECO:0000256" key="3">
    <source>
        <dbReference type="ARBA" id="ARBA00005119"/>
    </source>
</evidence>
<dbReference type="PANTHER" id="PTHR46382">
    <property type="entry name" value="PHOSPHATIDATE CYTIDYLYLTRANSFERASE"/>
    <property type="match status" value="1"/>
</dbReference>
<comment type="caution">
    <text evidence="20">The sequence shown here is derived from an EMBL/GenBank/DDBJ whole genome shotgun (WGS) entry which is preliminary data.</text>
</comment>
<dbReference type="Proteomes" id="UP000192277">
    <property type="component" value="Unassembled WGS sequence"/>
</dbReference>
<accession>A0ABX3NU67</accession>
<feature type="transmembrane region" description="Helical" evidence="19">
    <location>
        <begin position="109"/>
        <end position="132"/>
    </location>
</feature>
<comment type="subcellular location">
    <subcellularLocation>
        <location evidence="2">Cell membrane</location>
        <topology evidence="2">Multi-pass membrane protein</topology>
    </subcellularLocation>
</comment>
<evidence type="ECO:0000256" key="13">
    <source>
        <dbReference type="ARBA" id="ARBA00022989"/>
    </source>
</evidence>
<feature type="transmembrane region" description="Helical" evidence="19">
    <location>
        <begin position="203"/>
        <end position="222"/>
    </location>
</feature>
<dbReference type="GO" id="GO:0016779">
    <property type="term" value="F:nucleotidyltransferase activity"/>
    <property type="evidence" value="ECO:0007669"/>
    <property type="project" value="UniProtKB-KW"/>
</dbReference>